<name>A0ABW6SEX9_9NOCA</name>
<evidence type="ECO:0000313" key="1">
    <source>
        <dbReference type="EMBL" id="MFF3573950.1"/>
    </source>
</evidence>
<comment type="caution">
    <text evidence="1">The sequence shown here is derived from an EMBL/GenBank/DDBJ whole genome shotgun (WGS) entry which is preliminary data.</text>
</comment>
<dbReference type="SUPFAM" id="SSF143100">
    <property type="entry name" value="TTHA1013/TTHA0281-like"/>
    <property type="match status" value="1"/>
</dbReference>
<reference evidence="1 2" key="1">
    <citation type="submission" date="2024-10" db="EMBL/GenBank/DDBJ databases">
        <title>The Natural Products Discovery Center: Release of the First 8490 Sequenced Strains for Exploring Actinobacteria Biosynthetic Diversity.</title>
        <authorList>
            <person name="Kalkreuter E."/>
            <person name="Kautsar S.A."/>
            <person name="Yang D."/>
            <person name="Bader C.D."/>
            <person name="Teijaro C.N."/>
            <person name="Fluegel L."/>
            <person name="Davis C.M."/>
            <person name="Simpson J.R."/>
            <person name="Lauterbach L."/>
            <person name="Steele A.D."/>
            <person name="Gui C."/>
            <person name="Meng S."/>
            <person name="Li G."/>
            <person name="Viehrig K."/>
            <person name="Ye F."/>
            <person name="Su P."/>
            <person name="Kiefer A.F."/>
            <person name="Nichols A."/>
            <person name="Cepeda A.J."/>
            <person name="Yan W."/>
            <person name="Fan B."/>
            <person name="Jiang Y."/>
            <person name="Adhikari A."/>
            <person name="Zheng C.-J."/>
            <person name="Schuster L."/>
            <person name="Cowan T.M."/>
            <person name="Smanski M.J."/>
            <person name="Chevrette M.G."/>
            <person name="De Carvalho L.P.S."/>
            <person name="Shen B."/>
        </authorList>
    </citation>
    <scope>NUCLEOTIDE SEQUENCE [LARGE SCALE GENOMIC DNA]</scope>
    <source>
        <strain evidence="1 2">NPDC002593</strain>
    </source>
</reference>
<dbReference type="Proteomes" id="UP001601992">
    <property type="component" value="Unassembled WGS sequence"/>
</dbReference>
<proteinExistence type="predicted"/>
<organism evidence="1 2">
    <name type="scientific">Nocardia jiangxiensis</name>
    <dbReference type="NCBI Taxonomy" id="282685"/>
    <lineage>
        <taxon>Bacteria</taxon>
        <taxon>Bacillati</taxon>
        <taxon>Actinomycetota</taxon>
        <taxon>Actinomycetes</taxon>
        <taxon>Mycobacteriales</taxon>
        <taxon>Nocardiaceae</taxon>
        <taxon>Nocardia</taxon>
    </lineage>
</organism>
<dbReference type="RefSeq" id="WP_157186727.1">
    <property type="nucleotide sequence ID" value="NZ_JBIAQY010000022.1"/>
</dbReference>
<accession>A0ABW6SEX9</accession>
<dbReference type="EMBL" id="JBIAQY010000022">
    <property type="protein sequence ID" value="MFF3573950.1"/>
    <property type="molecule type" value="Genomic_DNA"/>
</dbReference>
<sequence length="105" mass="11276">MDLIELLAVPYVAVVYSVQRSDGSWWRRAEYPELPGCAAEARSAAEAMDLLEQQRIRLIVAAHARGEQSPIPRPPLAAGVSGLSGQPLRGIMRAVENDGIAAIPS</sequence>
<protein>
    <recommendedName>
        <fullName evidence="3">HicB-like antitoxin of toxin-antitoxin system domain-containing protein</fullName>
    </recommendedName>
</protein>
<evidence type="ECO:0000313" key="2">
    <source>
        <dbReference type="Proteomes" id="UP001601992"/>
    </source>
</evidence>
<evidence type="ECO:0008006" key="3">
    <source>
        <dbReference type="Google" id="ProtNLM"/>
    </source>
</evidence>
<dbReference type="Gene3D" id="3.30.160.250">
    <property type="match status" value="1"/>
</dbReference>
<keyword evidence="2" id="KW-1185">Reference proteome</keyword>
<dbReference type="InterPro" id="IPR035069">
    <property type="entry name" value="TTHA1013/TTHA0281-like"/>
</dbReference>
<gene>
    <name evidence="1" type="ORF">ACFYXQ_39990</name>
</gene>